<keyword evidence="6 10" id="KW-0413">Isomerase</keyword>
<evidence type="ECO:0000259" key="9">
    <source>
        <dbReference type="Pfam" id="PF20511"/>
    </source>
</evidence>
<dbReference type="Gene3D" id="1.10.441.10">
    <property type="entry name" value="Phosphomannose Isomerase, domain 2"/>
    <property type="match status" value="1"/>
</dbReference>
<dbReference type="PIRSF" id="PIRSF001480">
    <property type="entry name" value="Mannose-6-phosphate_isomerase"/>
    <property type="match status" value="1"/>
</dbReference>
<dbReference type="GO" id="GO:0009298">
    <property type="term" value="P:GDP-mannose biosynthetic process"/>
    <property type="evidence" value="ECO:0007669"/>
    <property type="project" value="InterPro"/>
</dbReference>
<sequence>MKLVTGAVRSYPWGSRTLIPAMRGDGPSQSPVAEVWFGAHPGAPATVDGTALNDLIAADPVAALGEKAVAAHGPRLPYLLKLLAAAEPLSLQAHPSKAQAEAGCAAEDEAGIARDADNRNYRDDNHKPETLVALTPFEAFAGFRPIAATGELFTALNCRELAQYTGMLAGDGTSPVDPDTALRALFTTWIALPAATRTTLVDAVTRAAQAYLDSHGPDDQPWIADVLATIVAVAERYPGDVGVLGALLLNKVNLAPGEGVFLGAGNLHSYISGLGVEIMANSDNVLRGGLTSKHVDVPELVKVLSFDPLADPRITTIGNGRQTDYDIPAAEFTLTRHECTTSGQPLAASGPRIALCTSATVTLQRVRDNQTLVLHPTQAAWIPDSDGPVNATGTGQLFLAGC</sequence>
<evidence type="ECO:0000256" key="7">
    <source>
        <dbReference type="PIRSR" id="PIRSR001480-1"/>
    </source>
</evidence>
<dbReference type="InterPro" id="IPR001250">
    <property type="entry name" value="Man6P_Isoase-1"/>
</dbReference>
<feature type="binding site" evidence="8">
    <location>
        <position position="268"/>
    </location>
    <ligand>
        <name>Zn(2+)</name>
        <dbReference type="ChEBI" id="CHEBI:29105"/>
    </ligand>
</feature>
<dbReference type="InterPro" id="IPR016305">
    <property type="entry name" value="Mannose-6-P_Isomerase"/>
</dbReference>
<feature type="binding site" evidence="8">
    <location>
        <position position="129"/>
    </location>
    <ligand>
        <name>Zn(2+)</name>
        <dbReference type="ChEBI" id="CHEBI:29105"/>
    </ligand>
</feature>
<evidence type="ECO:0000256" key="3">
    <source>
        <dbReference type="ARBA" id="ARBA00011956"/>
    </source>
</evidence>
<dbReference type="GO" id="GO:0005829">
    <property type="term" value="C:cytosol"/>
    <property type="evidence" value="ECO:0007669"/>
    <property type="project" value="TreeGrafter"/>
</dbReference>
<accession>A0A939E2G4</accession>
<dbReference type="InterPro" id="IPR014710">
    <property type="entry name" value="RmlC-like_jellyroll"/>
</dbReference>
<comment type="caution">
    <text evidence="10">The sequence shown here is derived from an EMBL/GenBank/DDBJ whole genome shotgun (WGS) entry which is preliminary data.</text>
</comment>
<dbReference type="Gene3D" id="2.60.120.10">
    <property type="entry name" value="Jelly Rolls"/>
    <property type="match status" value="2"/>
</dbReference>
<dbReference type="EC" id="5.3.1.8" evidence="3"/>
<name>A0A939E2G4_9CORY</name>
<dbReference type="EMBL" id="JAFLEQ010000014">
    <property type="protein sequence ID" value="MBN9644476.1"/>
    <property type="molecule type" value="Genomic_DNA"/>
</dbReference>
<comment type="cofactor">
    <cofactor evidence="8">
        <name>Zn(2+)</name>
        <dbReference type="ChEBI" id="CHEBI:29105"/>
    </cofactor>
    <text evidence="8">Binds 1 zinc ion per subunit.</text>
</comment>
<dbReference type="RefSeq" id="WP_207278963.1">
    <property type="nucleotide sequence ID" value="NZ_JAFLEQ010000014.1"/>
</dbReference>
<evidence type="ECO:0000256" key="2">
    <source>
        <dbReference type="ARBA" id="ARBA00010772"/>
    </source>
</evidence>
<dbReference type="GO" id="GO:0004476">
    <property type="term" value="F:mannose-6-phosphate isomerase activity"/>
    <property type="evidence" value="ECO:0007669"/>
    <property type="project" value="UniProtKB-EC"/>
</dbReference>
<dbReference type="AlphaFoldDB" id="A0A939E2G4"/>
<protein>
    <recommendedName>
        <fullName evidence="3">mannose-6-phosphate isomerase</fullName>
        <ecNumber evidence="3">5.3.1.8</ecNumber>
    </recommendedName>
</protein>
<proteinExistence type="inferred from homology"/>
<dbReference type="InterPro" id="IPR046457">
    <property type="entry name" value="PMI_typeI_cat"/>
</dbReference>
<comment type="similarity">
    <text evidence="2">Belongs to the mannose-6-phosphate isomerase type 1 family.</text>
</comment>
<dbReference type="SUPFAM" id="SSF51182">
    <property type="entry name" value="RmlC-like cupins"/>
    <property type="match status" value="1"/>
</dbReference>
<dbReference type="PANTHER" id="PTHR10309">
    <property type="entry name" value="MANNOSE-6-PHOSPHATE ISOMERASE"/>
    <property type="match status" value="1"/>
</dbReference>
<keyword evidence="11" id="KW-1185">Reference proteome</keyword>
<dbReference type="InterPro" id="IPR011051">
    <property type="entry name" value="RmlC_Cupin_sf"/>
</dbReference>
<evidence type="ECO:0000256" key="8">
    <source>
        <dbReference type="PIRSR" id="PIRSR001480-2"/>
    </source>
</evidence>
<keyword evidence="4 8" id="KW-0479">Metal-binding</keyword>
<dbReference type="GO" id="GO:0008270">
    <property type="term" value="F:zinc ion binding"/>
    <property type="evidence" value="ECO:0007669"/>
    <property type="project" value="InterPro"/>
</dbReference>
<dbReference type="InterPro" id="IPR018050">
    <property type="entry name" value="Pmannose_isomerase-type1_CS"/>
</dbReference>
<feature type="active site" evidence="7">
    <location>
        <position position="287"/>
    </location>
</feature>
<evidence type="ECO:0000256" key="4">
    <source>
        <dbReference type="ARBA" id="ARBA00022723"/>
    </source>
</evidence>
<dbReference type="Proteomes" id="UP000664332">
    <property type="component" value="Unassembled WGS sequence"/>
</dbReference>
<dbReference type="NCBIfam" id="TIGR00218">
    <property type="entry name" value="manA"/>
    <property type="match status" value="1"/>
</dbReference>
<dbReference type="GO" id="GO:0005975">
    <property type="term" value="P:carbohydrate metabolic process"/>
    <property type="evidence" value="ECO:0007669"/>
    <property type="project" value="InterPro"/>
</dbReference>
<organism evidence="10 11">
    <name type="scientific">Corynebacterium mendelii</name>
    <dbReference type="NCBI Taxonomy" id="2765362"/>
    <lineage>
        <taxon>Bacteria</taxon>
        <taxon>Bacillati</taxon>
        <taxon>Actinomycetota</taxon>
        <taxon>Actinomycetes</taxon>
        <taxon>Mycobacteriales</taxon>
        <taxon>Corynebacteriaceae</taxon>
        <taxon>Corynebacterium</taxon>
    </lineage>
</organism>
<evidence type="ECO:0000256" key="5">
    <source>
        <dbReference type="ARBA" id="ARBA00022833"/>
    </source>
</evidence>
<dbReference type="Pfam" id="PF20511">
    <property type="entry name" value="PMI_typeI_cat"/>
    <property type="match status" value="1"/>
</dbReference>
<feature type="binding site" evidence="8">
    <location>
        <position position="92"/>
    </location>
    <ligand>
        <name>Zn(2+)</name>
        <dbReference type="ChEBI" id="CHEBI:29105"/>
    </ligand>
</feature>
<reference evidence="10" key="1">
    <citation type="submission" date="2021-03" db="EMBL/GenBank/DDBJ databases">
        <authorList>
            <person name="Sun Q."/>
        </authorList>
    </citation>
    <scope>NUCLEOTIDE SEQUENCE</scope>
    <source>
        <strain evidence="10">CCM 8862</strain>
    </source>
</reference>
<gene>
    <name evidence="10" type="primary">manA</name>
    <name evidence="10" type="ORF">JZY06_07610</name>
</gene>
<dbReference type="PRINTS" id="PR00714">
    <property type="entry name" value="MAN6PISMRASE"/>
</dbReference>
<feature type="binding site" evidence="8">
    <location>
        <position position="94"/>
    </location>
    <ligand>
        <name>Zn(2+)</name>
        <dbReference type="ChEBI" id="CHEBI:29105"/>
    </ligand>
</feature>
<evidence type="ECO:0000313" key="11">
    <source>
        <dbReference type="Proteomes" id="UP000664332"/>
    </source>
</evidence>
<keyword evidence="5 8" id="KW-0862">Zinc</keyword>
<dbReference type="PROSITE" id="PS00965">
    <property type="entry name" value="PMI_I_1"/>
    <property type="match status" value="1"/>
</dbReference>
<evidence type="ECO:0000256" key="1">
    <source>
        <dbReference type="ARBA" id="ARBA00000757"/>
    </source>
</evidence>
<dbReference type="PANTHER" id="PTHR10309:SF0">
    <property type="entry name" value="MANNOSE-6-PHOSPHATE ISOMERASE"/>
    <property type="match status" value="1"/>
</dbReference>
<evidence type="ECO:0000313" key="10">
    <source>
        <dbReference type="EMBL" id="MBN9644476.1"/>
    </source>
</evidence>
<evidence type="ECO:0000256" key="6">
    <source>
        <dbReference type="ARBA" id="ARBA00023235"/>
    </source>
</evidence>
<feature type="domain" description="Phosphomannose isomerase type I catalytic" evidence="9">
    <location>
        <begin position="5"/>
        <end position="145"/>
    </location>
</feature>
<comment type="catalytic activity">
    <reaction evidence="1">
        <text>D-mannose 6-phosphate = D-fructose 6-phosphate</text>
        <dbReference type="Rhea" id="RHEA:12356"/>
        <dbReference type="ChEBI" id="CHEBI:58735"/>
        <dbReference type="ChEBI" id="CHEBI:61527"/>
        <dbReference type="EC" id="5.3.1.8"/>
    </reaction>
</comment>
<dbReference type="CDD" id="cd07011">
    <property type="entry name" value="cupin_PMI_type_I_N"/>
    <property type="match status" value="1"/>
</dbReference>